<evidence type="ECO:0000313" key="10">
    <source>
        <dbReference type="Proteomes" id="UP001204621"/>
    </source>
</evidence>
<dbReference type="Proteomes" id="UP001204621">
    <property type="component" value="Unassembled WGS sequence"/>
</dbReference>
<sequence>MPFFAYKGRNGSGELMTGVLEAADAGACADQLFGSGVTPVEITPASGKGAGINVHRLWERLTQKPVTSMDVQLFSRQMYTLLKSGVPLMRGLAGLQESAINKSFAKVIKDLRESLDAGRELSAAMKRHPECFSNFYLSMVRVGEMTGRLEEVFLRLFDHLEFDRDMRQRVKSALRYPSFVVTAMLVAIVVVNVLVIPQFEHVFASLNAELPLMTRVLIATSRFSITYWPALLGAAIAAAMIFRGWIGTPAGRLSWDRRKLRLPIAGKILHKGTMARFARSFSLAIRSGVPIVQGLTVVSQTVDNAYLSFKVEQMRDGVERGESILRTASGTGIFTPLVLQMVAVGEESGSLDELMDEIAQMYEREVDYQLKTLSSQIEPILISFLAVVVLILALGIFLPMWDLGQAALHHSK</sequence>
<comment type="caution">
    <text evidence="9">The sequence shown here is derived from an EMBL/GenBank/DDBJ whole genome shotgun (WGS) entry which is preliminary data.</text>
</comment>
<protein>
    <submittedName>
        <fullName evidence="9">Type II secretion system F family protein</fullName>
    </submittedName>
</protein>
<evidence type="ECO:0000256" key="6">
    <source>
        <dbReference type="ARBA" id="ARBA00023136"/>
    </source>
</evidence>
<dbReference type="Pfam" id="PF00482">
    <property type="entry name" value="T2SSF"/>
    <property type="match status" value="2"/>
</dbReference>
<dbReference type="PANTHER" id="PTHR30012">
    <property type="entry name" value="GENERAL SECRETION PATHWAY PROTEIN"/>
    <property type="match status" value="1"/>
</dbReference>
<evidence type="ECO:0000256" key="2">
    <source>
        <dbReference type="ARBA" id="ARBA00005745"/>
    </source>
</evidence>
<evidence type="ECO:0000256" key="3">
    <source>
        <dbReference type="ARBA" id="ARBA00022475"/>
    </source>
</evidence>
<name>A0ABT2CUH2_9BURK</name>
<keyword evidence="6 7" id="KW-0472">Membrane</keyword>
<accession>A0ABT2CUH2</accession>
<keyword evidence="3" id="KW-1003">Cell membrane</keyword>
<gene>
    <name evidence="9" type="ORF">NX778_06060</name>
</gene>
<evidence type="ECO:0000256" key="4">
    <source>
        <dbReference type="ARBA" id="ARBA00022692"/>
    </source>
</evidence>
<evidence type="ECO:0000259" key="8">
    <source>
        <dbReference type="Pfam" id="PF00482"/>
    </source>
</evidence>
<dbReference type="Gene3D" id="1.20.81.30">
    <property type="entry name" value="Type II secretion system (T2SS), domain F"/>
    <property type="match status" value="2"/>
</dbReference>
<feature type="domain" description="Type II secretion system protein GspF" evidence="8">
    <location>
        <begin position="74"/>
        <end position="197"/>
    </location>
</feature>
<evidence type="ECO:0000256" key="7">
    <source>
        <dbReference type="SAM" id="Phobius"/>
    </source>
</evidence>
<comment type="similarity">
    <text evidence="2">Belongs to the GSP F family.</text>
</comment>
<feature type="transmembrane region" description="Helical" evidence="7">
    <location>
        <begin position="380"/>
        <end position="401"/>
    </location>
</feature>
<keyword evidence="4 7" id="KW-0812">Transmembrane</keyword>
<dbReference type="PRINTS" id="PR00812">
    <property type="entry name" value="BCTERIALGSPF"/>
</dbReference>
<evidence type="ECO:0000256" key="5">
    <source>
        <dbReference type="ARBA" id="ARBA00022989"/>
    </source>
</evidence>
<comment type="subcellular location">
    <subcellularLocation>
        <location evidence="1">Cell membrane</location>
        <topology evidence="1">Multi-pass membrane protein</topology>
    </subcellularLocation>
</comment>
<keyword evidence="10" id="KW-1185">Reference proteome</keyword>
<dbReference type="InterPro" id="IPR042094">
    <property type="entry name" value="T2SS_GspF_sf"/>
</dbReference>
<proteinExistence type="inferred from homology"/>
<feature type="transmembrane region" description="Helical" evidence="7">
    <location>
        <begin position="216"/>
        <end position="242"/>
    </location>
</feature>
<keyword evidence="5 7" id="KW-1133">Transmembrane helix</keyword>
<dbReference type="InterPro" id="IPR003004">
    <property type="entry name" value="GspF/PilC"/>
</dbReference>
<organism evidence="9 10">
    <name type="scientific">Massilia terrae</name>
    <dbReference type="NCBI Taxonomy" id="1811224"/>
    <lineage>
        <taxon>Bacteria</taxon>
        <taxon>Pseudomonadati</taxon>
        <taxon>Pseudomonadota</taxon>
        <taxon>Betaproteobacteria</taxon>
        <taxon>Burkholderiales</taxon>
        <taxon>Oxalobacteraceae</taxon>
        <taxon>Telluria group</taxon>
        <taxon>Massilia</taxon>
    </lineage>
</organism>
<dbReference type="EMBL" id="JANUGU010000001">
    <property type="protein sequence ID" value="MCS0657628.1"/>
    <property type="molecule type" value="Genomic_DNA"/>
</dbReference>
<dbReference type="PANTHER" id="PTHR30012:SF4">
    <property type="entry name" value="MSHA BIOGENESIS PROTEIN MSHG"/>
    <property type="match status" value="1"/>
</dbReference>
<feature type="domain" description="Type II secretion system protein GspF" evidence="8">
    <location>
        <begin position="277"/>
        <end position="399"/>
    </location>
</feature>
<evidence type="ECO:0000256" key="1">
    <source>
        <dbReference type="ARBA" id="ARBA00004651"/>
    </source>
</evidence>
<dbReference type="RefSeq" id="WP_258810766.1">
    <property type="nucleotide sequence ID" value="NZ_JANUGU010000001.1"/>
</dbReference>
<reference evidence="9 10" key="1">
    <citation type="submission" date="2022-08" db="EMBL/GenBank/DDBJ databases">
        <title>Reclassification of Massilia species as members of the genera Telluria, Duganella, Pseudoduganella, Mokoshia gen. nov. and Zemynaea gen. nov. using orthogonal and non-orthogonal genome-based approaches.</title>
        <authorList>
            <person name="Bowman J.P."/>
        </authorList>
    </citation>
    <scope>NUCLEOTIDE SEQUENCE [LARGE SCALE GENOMIC DNA]</scope>
    <source>
        <strain evidence="9 10">JCM 31606</strain>
    </source>
</reference>
<feature type="transmembrane region" description="Helical" evidence="7">
    <location>
        <begin position="174"/>
        <end position="196"/>
    </location>
</feature>
<evidence type="ECO:0000313" key="9">
    <source>
        <dbReference type="EMBL" id="MCS0657628.1"/>
    </source>
</evidence>
<dbReference type="InterPro" id="IPR018076">
    <property type="entry name" value="T2SS_GspF_dom"/>
</dbReference>